<gene>
    <name evidence="4" type="ORF">AMK59_7681</name>
</gene>
<dbReference type="InterPro" id="IPR004143">
    <property type="entry name" value="BPL_LPL_catalytic"/>
</dbReference>
<dbReference type="GO" id="GO:0005739">
    <property type="term" value="C:mitochondrion"/>
    <property type="evidence" value="ECO:0007669"/>
    <property type="project" value="TreeGrafter"/>
</dbReference>
<evidence type="ECO:0000256" key="1">
    <source>
        <dbReference type="ARBA" id="ARBA00005085"/>
    </source>
</evidence>
<comment type="caution">
    <text evidence="4">The sequence shown here is derived from an EMBL/GenBank/DDBJ whole genome shotgun (WGS) entry which is preliminary data.</text>
</comment>
<dbReference type="PANTHER" id="PTHR12561">
    <property type="entry name" value="LIPOATE-PROTEIN LIGASE"/>
    <property type="match status" value="1"/>
</dbReference>
<dbReference type="Proteomes" id="UP000051574">
    <property type="component" value="Unassembled WGS sequence"/>
</dbReference>
<evidence type="ECO:0000259" key="3">
    <source>
        <dbReference type="PROSITE" id="PS51733"/>
    </source>
</evidence>
<feature type="domain" description="BPL/LPL catalytic" evidence="3">
    <location>
        <begin position="56"/>
        <end position="239"/>
    </location>
</feature>
<dbReference type="InterPro" id="IPR045864">
    <property type="entry name" value="aa-tRNA-synth_II/BPL/LPL"/>
</dbReference>
<sequence length="387" mass="43613">MALVQGKVLKIGSVIAAITRGLSSNAENIKKSVYISQSNDIYTNLALENWLYKNFDFSEHHVLLLTHNDPCVLIGNNQNPWVESNVHQLKNISKKGAKLARRIGAGPAVYQDEGNLNLTFFTAKDCYDPNYNMEIIKRALFRQFELRTKLTTSKDIMLRNKKVTDNSSFIGEDKAYQQCSLLVDVNKADLLEALKTESPVKPKDIFKHMNLVDENYRVSIGDVISAIGWEYMRTTPLSLSDGGKALINKQGGFHLVNPTDKWFPGLQEIRNELSKWDWIFGKTPKFTLNRSFPVPQRLMKNVDGICPEINITMIVENARIKDVTMFVPPGLSKSGFSGEIKVLTNLKGCKFSEDALKSLEDYCKNAASTDDKDKFVSDCVKQVMKSV</sequence>
<dbReference type="EMBL" id="LJIG01022614">
    <property type="protein sequence ID" value="KRT79628.1"/>
    <property type="molecule type" value="Genomic_DNA"/>
</dbReference>
<evidence type="ECO:0000256" key="2">
    <source>
        <dbReference type="ARBA" id="ARBA00008242"/>
    </source>
</evidence>
<dbReference type="Gene3D" id="3.30.390.50">
    <property type="entry name" value="CO dehydrogenase flavoprotein, C-terminal domain"/>
    <property type="match status" value="1"/>
</dbReference>
<proteinExistence type="inferred from homology"/>
<dbReference type="OrthoDB" id="201621at2759"/>
<dbReference type="PANTHER" id="PTHR12561:SF3">
    <property type="entry name" value="LIPOYLTRANSFERASE 1, MITOCHONDRIAL"/>
    <property type="match status" value="1"/>
</dbReference>
<comment type="similarity">
    <text evidence="2">Belongs to the LplA family.</text>
</comment>
<organism evidence="4 5">
    <name type="scientific">Oryctes borbonicus</name>
    <dbReference type="NCBI Taxonomy" id="1629725"/>
    <lineage>
        <taxon>Eukaryota</taxon>
        <taxon>Metazoa</taxon>
        <taxon>Ecdysozoa</taxon>
        <taxon>Arthropoda</taxon>
        <taxon>Hexapoda</taxon>
        <taxon>Insecta</taxon>
        <taxon>Pterygota</taxon>
        <taxon>Neoptera</taxon>
        <taxon>Endopterygota</taxon>
        <taxon>Coleoptera</taxon>
        <taxon>Polyphaga</taxon>
        <taxon>Scarabaeiformia</taxon>
        <taxon>Scarabaeidae</taxon>
        <taxon>Dynastinae</taxon>
        <taxon>Oryctes</taxon>
    </lineage>
</organism>
<dbReference type="Pfam" id="PF21948">
    <property type="entry name" value="LplA-B_cat"/>
    <property type="match status" value="1"/>
</dbReference>
<dbReference type="PROSITE" id="PS51733">
    <property type="entry name" value="BPL_LPL_CATALYTIC"/>
    <property type="match status" value="1"/>
</dbReference>
<comment type="pathway">
    <text evidence="1">Protein modification; protein lipoylation via exogenous pathway; protein N(6)-(lipoyl)lysine from lipoate: step 2/2.</text>
</comment>
<dbReference type="AlphaFoldDB" id="A0A0T6AWV9"/>
<evidence type="ECO:0000313" key="4">
    <source>
        <dbReference type="EMBL" id="KRT79628.1"/>
    </source>
</evidence>
<dbReference type="SUPFAM" id="SSF55681">
    <property type="entry name" value="Class II aaRS and biotin synthetases"/>
    <property type="match status" value="1"/>
</dbReference>
<dbReference type="GO" id="GO:0017118">
    <property type="term" value="F:lipoyltransferase activity"/>
    <property type="evidence" value="ECO:0007669"/>
    <property type="project" value="TreeGrafter"/>
</dbReference>
<protein>
    <recommendedName>
        <fullName evidence="3">BPL/LPL catalytic domain-containing protein</fullName>
    </recommendedName>
</protein>
<evidence type="ECO:0000313" key="5">
    <source>
        <dbReference type="Proteomes" id="UP000051574"/>
    </source>
</evidence>
<dbReference type="InterPro" id="IPR004562">
    <property type="entry name" value="LipoylTrfase_LipoateP_Ligase"/>
</dbReference>
<dbReference type="GO" id="GO:0009249">
    <property type="term" value="P:protein lipoylation"/>
    <property type="evidence" value="ECO:0007669"/>
    <property type="project" value="InterPro"/>
</dbReference>
<dbReference type="UniPathway" id="UPA00537">
    <property type="reaction ID" value="UER00595"/>
</dbReference>
<reference evidence="4 5" key="1">
    <citation type="submission" date="2015-09" db="EMBL/GenBank/DDBJ databases">
        <title>Draft genome of the scarab beetle Oryctes borbonicus.</title>
        <authorList>
            <person name="Meyer J.M."/>
            <person name="Markov G.V."/>
            <person name="Baskaran P."/>
            <person name="Herrmann M."/>
            <person name="Sommer R.J."/>
            <person name="Roedelsperger C."/>
        </authorList>
    </citation>
    <scope>NUCLEOTIDE SEQUENCE [LARGE SCALE GENOMIC DNA]</scope>
    <source>
        <strain evidence="4">OB123</strain>
        <tissue evidence="4">Whole animal</tissue>
    </source>
</reference>
<keyword evidence="5" id="KW-1185">Reference proteome</keyword>
<name>A0A0T6AWV9_9SCAR</name>
<accession>A0A0T6AWV9</accession>
<dbReference type="Gene3D" id="3.30.930.10">
    <property type="entry name" value="Bira Bifunctional Protein, Domain 2"/>
    <property type="match status" value="1"/>
</dbReference>